<dbReference type="InterPro" id="IPR057135">
    <property type="entry name" value="At4g27190-like_LRR"/>
</dbReference>
<dbReference type="EMBL" id="MLFT02000001">
    <property type="protein sequence ID" value="PHT60170.1"/>
    <property type="molecule type" value="Genomic_DNA"/>
</dbReference>
<protein>
    <recommendedName>
        <fullName evidence="2">Disease resistance protein At4g27190-like leucine-rich repeats domain-containing protein</fullName>
    </recommendedName>
</protein>
<comment type="caution">
    <text evidence="3">The sequence shown here is derived from an EMBL/GenBank/DDBJ whole genome shotgun (WGS) entry which is preliminary data.</text>
</comment>
<dbReference type="Pfam" id="PF23247">
    <property type="entry name" value="LRR_RPS2"/>
    <property type="match status" value="1"/>
</dbReference>
<keyword evidence="1" id="KW-0611">Plant defense</keyword>
<organism evidence="3 4">
    <name type="scientific">Capsicum baccatum</name>
    <name type="common">Peruvian pepper</name>
    <dbReference type="NCBI Taxonomy" id="33114"/>
    <lineage>
        <taxon>Eukaryota</taxon>
        <taxon>Viridiplantae</taxon>
        <taxon>Streptophyta</taxon>
        <taxon>Embryophyta</taxon>
        <taxon>Tracheophyta</taxon>
        <taxon>Spermatophyta</taxon>
        <taxon>Magnoliopsida</taxon>
        <taxon>eudicotyledons</taxon>
        <taxon>Gunneridae</taxon>
        <taxon>Pentapetalae</taxon>
        <taxon>asterids</taxon>
        <taxon>lamiids</taxon>
        <taxon>Solanales</taxon>
        <taxon>Solanaceae</taxon>
        <taxon>Solanoideae</taxon>
        <taxon>Capsiceae</taxon>
        <taxon>Capsicum</taxon>
    </lineage>
</organism>
<feature type="domain" description="Disease resistance protein At4g27190-like leucine-rich repeats" evidence="2">
    <location>
        <begin position="182"/>
        <end position="278"/>
    </location>
</feature>
<evidence type="ECO:0000259" key="2">
    <source>
        <dbReference type="Pfam" id="PF23247"/>
    </source>
</evidence>
<evidence type="ECO:0000256" key="1">
    <source>
        <dbReference type="ARBA" id="ARBA00022821"/>
    </source>
</evidence>
<reference evidence="4" key="2">
    <citation type="journal article" date="2017" name="J. Anim. Genet.">
        <title>Multiple reference genome sequences of hot pepper reveal the massive evolution of plant disease resistance genes by retroduplication.</title>
        <authorList>
            <person name="Kim S."/>
            <person name="Park J."/>
            <person name="Yeom S.-I."/>
            <person name="Kim Y.-M."/>
            <person name="Seo E."/>
            <person name="Kim K.-T."/>
            <person name="Kim M.-S."/>
            <person name="Lee J.M."/>
            <person name="Cheong K."/>
            <person name="Shin H.-S."/>
            <person name="Kim S.-B."/>
            <person name="Han K."/>
            <person name="Lee J."/>
            <person name="Park M."/>
            <person name="Lee H.-A."/>
            <person name="Lee H.-Y."/>
            <person name="Lee Y."/>
            <person name="Oh S."/>
            <person name="Lee J.H."/>
            <person name="Choi E."/>
            <person name="Choi E."/>
            <person name="Lee S.E."/>
            <person name="Jeon J."/>
            <person name="Kim H."/>
            <person name="Choi G."/>
            <person name="Song H."/>
            <person name="Lee J."/>
            <person name="Lee S.-C."/>
            <person name="Kwon J.-K."/>
            <person name="Lee H.-Y."/>
            <person name="Koo N."/>
            <person name="Hong Y."/>
            <person name="Kim R.W."/>
            <person name="Kang W.-H."/>
            <person name="Huh J.H."/>
            <person name="Kang B.-C."/>
            <person name="Yang T.-J."/>
            <person name="Lee Y.-H."/>
            <person name="Bennetzen J.L."/>
            <person name="Choi D."/>
        </authorList>
    </citation>
    <scope>NUCLEOTIDE SEQUENCE [LARGE SCALE GENOMIC DNA]</scope>
    <source>
        <strain evidence="4">cv. PBC81</strain>
    </source>
</reference>
<dbReference type="PANTHER" id="PTHR33463:SF187">
    <property type="entry name" value="AND NB-ARC DOMAIN DISEASE RESISTANCE PROTEIN, PUTATIVE-RELATED"/>
    <property type="match status" value="1"/>
</dbReference>
<accession>A0A2G2XRS8</accession>
<dbReference type="SUPFAM" id="SSF52058">
    <property type="entry name" value="L domain-like"/>
    <property type="match status" value="1"/>
</dbReference>
<dbReference type="InterPro" id="IPR050905">
    <property type="entry name" value="Plant_NBS-LRR"/>
</dbReference>
<dbReference type="InterPro" id="IPR032675">
    <property type="entry name" value="LRR_dom_sf"/>
</dbReference>
<proteinExistence type="predicted"/>
<reference evidence="3 4" key="1">
    <citation type="journal article" date="2017" name="Genome Biol.">
        <title>New reference genome sequences of hot pepper reveal the massive evolution of plant disease-resistance genes by retroduplication.</title>
        <authorList>
            <person name="Kim S."/>
            <person name="Park J."/>
            <person name="Yeom S.I."/>
            <person name="Kim Y.M."/>
            <person name="Seo E."/>
            <person name="Kim K.T."/>
            <person name="Kim M.S."/>
            <person name="Lee J.M."/>
            <person name="Cheong K."/>
            <person name="Shin H.S."/>
            <person name="Kim S.B."/>
            <person name="Han K."/>
            <person name="Lee J."/>
            <person name="Park M."/>
            <person name="Lee H.A."/>
            <person name="Lee H.Y."/>
            <person name="Lee Y."/>
            <person name="Oh S."/>
            <person name="Lee J.H."/>
            <person name="Choi E."/>
            <person name="Choi E."/>
            <person name="Lee S.E."/>
            <person name="Jeon J."/>
            <person name="Kim H."/>
            <person name="Choi G."/>
            <person name="Song H."/>
            <person name="Lee J."/>
            <person name="Lee S.C."/>
            <person name="Kwon J.K."/>
            <person name="Lee H.Y."/>
            <person name="Koo N."/>
            <person name="Hong Y."/>
            <person name="Kim R.W."/>
            <person name="Kang W.H."/>
            <person name="Huh J.H."/>
            <person name="Kang B.C."/>
            <person name="Yang T.J."/>
            <person name="Lee Y.H."/>
            <person name="Bennetzen J.L."/>
            <person name="Choi D."/>
        </authorList>
    </citation>
    <scope>NUCLEOTIDE SEQUENCE [LARGE SCALE GENOMIC DNA]</scope>
    <source>
        <strain evidence="4">cv. PBC81</strain>
    </source>
</reference>
<gene>
    <name evidence="3" type="ORF">CQW23_02533</name>
</gene>
<evidence type="ECO:0000313" key="3">
    <source>
        <dbReference type="EMBL" id="PHT60170.1"/>
    </source>
</evidence>
<dbReference type="PANTHER" id="PTHR33463">
    <property type="entry name" value="NB-ARC DOMAIN-CONTAINING PROTEIN-RELATED"/>
    <property type="match status" value="1"/>
</dbReference>
<dbReference type="Proteomes" id="UP000224567">
    <property type="component" value="Unassembled WGS sequence"/>
</dbReference>
<dbReference type="Gene3D" id="3.80.10.10">
    <property type="entry name" value="Ribonuclease Inhibitor"/>
    <property type="match status" value="2"/>
</dbReference>
<keyword evidence="4" id="KW-1185">Reference proteome</keyword>
<evidence type="ECO:0000313" key="4">
    <source>
        <dbReference type="Proteomes" id="UP000224567"/>
    </source>
</evidence>
<sequence>MDLPSSISNLESLTALSLRGCGRLKSVPPLGKLKNLRVLDVFQTGIKEVPQGMENLVKLKFLDMGGIDLDDLASLELLEEFRGGEERIIEHCTIEAGGGEAATSIFLPHGIDILEIMFCRGLSSCFVDNFLSWTTYLRGLTCRIFRCDDIEWIVHVPSGRNTTTDPHCIPFHSLDVHCLQNLVGLCKGKIASHNFSGLTELVIHHCSRMKKLFPRAILQDLKNLEKLAVGWCFEMEEIIGKGEGEGSSQSSSTSTTADLPKLKKLHLYNLPELKSICEGKLMCDSLKIHGIC</sequence>
<dbReference type="AlphaFoldDB" id="A0A2G2XRS8"/>
<dbReference type="OrthoDB" id="1926275at2759"/>
<name>A0A2G2XRS8_CAPBA</name>